<feature type="region of interest" description="Disordered" evidence="9">
    <location>
        <begin position="121"/>
        <end position="169"/>
    </location>
</feature>
<accession>A0AAP0E995</accession>
<dbReference type="InterPro" id="IPR001841">
    <property type="entry name" value="Znf_RING"/>
</dbReference>
<comment type="catalytic activity">
    <reaction evidence="1">
        <text>S-ubiquitinyl-[E2 ubiquitin-conjugating enzyme]-L-cysteine + [acceptor protein]-L-lysine = [E2 ubiquitin-conjugating enzyme]-L-cysteine + N(6)-ubiquitinyl-[acceptor protein]-L-lysine.</text>
        <dbReference type="EC" id="2.3.2.27"/>
    </reaction>
</comment>
<dbReference type="Pfam" id="PF13639">
    <property type="entry name" value="zf-RING_2"/>
    <property type="match status" value="1"/>
</dbReference>
<evidence type="ECO:0000313" key="11">
    <source>
        <dbReference type="EMBL" id="KAK9089050.1"/>
    </source>
</evidence>
<gene>
    <name evidence="11" type="ORF">Scep_028132</name>
</gene>
<name>A0AAP0E995_9MAGN</name>
<evidence type="ECO:0000256" key="2">
    <source>
        <dbReference type="ARBA" id="ARBA00012483"/>
    </source>
</evidence>
<feature type="region of interest" description="Disordered" evidence="9">
    <location>
        <begin position="177"/>
        <end position="196"/>
    </location>
</feature>
<reference evidence="11 12" key="1">
    <citation type="submission" date="2024-01" db="EMBL/GenBank/DDBJ databases">
        <title>Genome assemblies of Stephania.</title>
        <authorList>
            <person name="Yang L."/>
        </authorList>
    </citation>
    <scope>NUCLEOTIDE SEQUENCE [LARGE SCALE GENOMIC DNA]</scope>
    <source>
        <strain evidence="11">JXDWG</strain>
        <tissue evidence="11">Leaf</tissue>
    </source>
</reference>
<evidence type="ECO:0000256" key="9">
    <source>
        <dbReference type="SAM" id="MobiDB-lite"/>
    </source>
</evidence>
<evidence type="ECO:0000256" key="7">
    <source>
        <dbReference type="ARBA" id="ARBA00022833"/>
    </source>
</evidence>
<evidence type="ECO:0000313" key="12">
    <source>
        <dbReference type="Proteomes" id="UP001419268"/>
    </source>
</evidence>
<dbReference type="Proteomes" id="UP001419268">
    <property type="component" value="Unassembled WGS sequence"/>
</dbReference>
<sequence>MLGYLANMGQRVIVCANQMPDLEMDQQGPDNLHPEHCVFLGNIAHFPHPNFFPVLSGPGNTSNVDLHHLAEHHEGNMFYANQFNGLQHHHPVTNLNLGPPSHYYNPYMAVSSMNRICPVPLISGSSDQPPSSSNPGITNVPPNDYDGSNHFMDGSRSSGKRKNAECFPGNHPINGLAALASSSSSSAGSPQNTGLHSISERFESGAGLADVASFQPPEYRANALPSRAGTSRRSVRSRSNDIGHQVDSNLIYNHNHLFQGSHVGQSFHSTGGAWVEQQFGSNGSDNGSPNWGSTPAMPFLHGRNANSAPMEITSMSGQGYPLEIINGRRSTTLLQPSSMQHHHFHPHLQPPPLQSMQGHNYHPHASIPSYMTPASNNLNHGTLNTYFEGQERAPRYPRPFPSNGLRIYRPYRSGMRQTALENNTLPYLRVLSEDDVAILEFPRFYEVGSLIDQHRDMRLDIDDMSYEELLALGERIGNVKTGLSEENISRSLKTRVHSSSCREDINCDMRETCIICQLDYEKEENVGILECGHEYHADCIKQWLTLKNVCPICKMPALTVDGMNDR</sequence>
<keyword evidence="7" id="KW-0862">Zinc</keyword>
<evidence type="ECO:0000256" key="8">
    <source>
        <dbReference type="PROSITE-ProRule" id="PRU00175"/>
    </source>
</evidence>
<dbReference type="AlphaFoldDB" id="A0AAP0E995"/>
<protein>
    <recommendedName>
        <fullName evidence="2">RING-type E3 ubiquitin transferase</fullName>
        <ecNumber evidence="2">2.3.2.27</ecNumber>
    </recommendedName>
</protein>
<evidence type="ECO:0000256" key="3">
    <source>
        <dbReference type="ARBA" id="ARBA00022679"/>
    </source>
</evidence>
<comment type="caution">
    <text evidence="11">The sequence shown here is derived from an EMBL/GenBank/DDBJ whole genome shotgun (WGS) entry which is preliminary data.</text>
</comment>
<evidence type="ECO:0000256" key="5">
    <source>
        <dbReference type="ARBA" id="ARBA00022771"/>
    </source>
</evidence>
<keyword evidence="6" id="KW-0833">Ubl conjugation pathway</keyword>
<feature type="compositionally biased region" description="Low complexity" evidence="9">
    <location>
        <begin position="177"/>
        <end position="189"/>
    </location>
</feature>
<dbReference type="EC" id="2.3.2.27" evidence="2"/>
<dbReference type="PANTHER" id="PTHR22937">
    <property type="entry name" value="E3 UBIQUITIN-PROTEIN LIGASE RNF165"/>
    <property type="match status" value="1"/>
</dbReference>
<feature type="region of interest" description="Disordered" evidence="9">
    <location>
        <begin position="220"/>
        <end position="239"/>
    </location>
</feature>
<dbReference type="GO" id="GO:0008270">
    <property type="term" value="F:zinc ion binding"/>
    <property type="evidence" value="ECO:0007669"/>
    <property type="project" value="UniProtKB-KW"/>
</dbReference>
<evidence type="ECO:0000256" key="6">
    <source>
        <dbReference type="ARBA" id="ARBA00022786"/>
    </source>
</evidence>
<dbReference type="EMBL" id="JBBNAG010000012">
    <property type="protein sequence ID" value="KAK9089050.1"/>
    <property type="molecule type" value="Genomic_DNA"/>
</dbReference>
<proteinExistence type="predicted"/>
<dbReference type="SUPFAM" id="SSF57850">
    <property type="entry name" value="RING/U-box"/>
    <property type="match status" value="1"/>
</dbReference>
<dbReference type="GO" id="GO:0061630">
    <property type="term" value="F:ubiquitin protein ligase activity"/>
    <property type="evidence" value="ECO:0007669"/>
    <property type="project" value="UniProtKB-EC"/>
</dbReference>
<evidence type="ECO:0000256" key="1">
    <source>
        <dbReference type="ARBA" id="ARBA00000900"/>
    </source>
</evidence>
<dbReference type="PANTHER" id="PTHR22937:SF222">
    <property type="entry name" value="RING-TYPE E3 UBIQUITIN TRANSFERASE"/>
    <property type="match status" value="1"/>
</dbReference>
<keyword evidence="4" id="KW-0479">Metal-binding</keyword>
<dbReference type="InterPro" id="IPR013083">
    <property type="entry name" value="Znf_RING/FYVE/PHD"/>
</dbReference>
<feature type="domain" description="RING-type" evidence="10">
    <location>
        <begin position="513"/>
        <end position="554"/>
    </location>
</feature>
<evidence type="ECO:0000256" key="4">
    <source>
        <dbReference type="ARBA" id="ARBA00022723"/>
    </source>
</evidence>
<feature type="compositionally biased region" description="Low complexity" evidence="9">
    <location>
        <begin position="123"/>
        <end position="135"/>
    </location>
</feature>
<keyword evidence="3" id="KW-0808">Transferase</keyword>
<dbReference type="Gene3D" id="3.30.40.10">
    <property type="entry name" value="Zinc/RING finger domain, C3HC4 (zinc finger)"/>
    <property type="match status" value="1"/>
</dbReference>
<dbReference type="InterPro" id="IPR045191">
    <property type="entry name" value="MBR1/2-like"/>
</dbReference>
<dbReference type="PROSITE" id="PS50089">
    <property type="entry name" value="ZF_RING_2"/>
    <property type="match status" value="1"/>
</dbReference>
<evidence type="ECO:0000259" key="10">
    <source>
        <dbReference type="PROSITE" id="PS50089"/>
    </source>
</evidence>
<keyword evidence="5 8" id="KW-0863">Zinc-finger</keyword>
<dbReference type="SMART" id="SM00184">
    <property type="entry name" value="RING"/>
    <property type="match status" value="1"/>
</dbReference>
<organism evidence="11 12">
    <name type="scientific">Stephania cephalantha</name>
    <dbReference type="NCBI Taxonomy" id="152367"/>
    <lineage>
        <taxon>Eukaryota</taxon>
        <taxon>Viridiplantae</taxon>
        <taxon>Streptophyta</taxon>
        <taxon>Embryophyta</taxon>
        <taxon>Tracheophyta</taxon>
        <taxon>Spermatophyta</taxon>
        <taxon>Magnoliopsida</taxon>
        <taxon>Ranunculales</taxon>
        <taxon>Menispermaceae</taxon>
        <taxon>Menispermoideae</taxon>
        <taxon>Cissampelideae</taxon>
        <taxon>Stephania</taxon>
    </lineage>
</organism>
<keyword evidence="12" id="KW-1185">Reference proteome</keyword>